<keyword evidence="4 5" id="KW-0238">DNA-binding</keyword>
<dbReference type="GO" id="GO:0008270">
    <property type="term" value="F:zinc ion binding"/>
    <property type="evidence" value="ECO:0007669"/>
    <property type="project" value="UniProtKB-KW"/>
</dbReference>
<dbReference type="SMART" id="SM00692">
    <property type="entry name" value="DM3"/>
    <property type="match status" value="1"/>
</dbReference>
<feature type="coiled-coil region" evidence="6">
    <location>
        <begin position="180"/>
        <end position="221"/>
    </location>
</feature>
<dbReference type="Pfam" id="PF05485">
    <property type="entry name" value="THAP"/>
    <property type="match status" value="1"/>
</dbReference>
<name>A0AAV8W061_9CUCU</name>
<keyword evidence="2 5" id="KW-0863">Zinc-finger</keyword>
<evidence type="ECO:0000259" key="7">
    <source>
        <dbReference type="PROSITE" id="PS50950"/>
    </source>
</evidence>
<dbReference type="InterPro" id="IPR006612">
    <property type="entry name" value="THAP_Znf"/>
</dbReference>
<reference evidence="8 9" key="1">
    <citation type="journal article" date="2023" name="Insect Mol. Biol.">
        <title>Genome sequencing provides insights into the evolution of gene families encoding plant cell wall-degrading enzymes in longhorned beetles.</title>
        <authorList>
            <person name="Shin N.R."/>
            <person name="Okamura Y."/>
            <person name="Kirsch R."/>
            <person name="Pauchet Y."/>
        </authorList>
    </citation>
    <scope>NUCLEOTIDE SEQUENCE [LARGE SCALE GENOMIC DNA]</scope>
    <source>
        <strain evidence="8">EAD_L_NR</strain>
    </source>
</reference>
<evidence type="ECO:0000313" key="9">
    <source>
        <dbReference type="Proteomes" id="UP001159042"/>
    </source>
</evidence>
<dbReference type="PANTHER" id="PTHR46600">
    <property type="entry name" value="THAP DOMAIN-CONTAINING"/>
    <property type="match status" value="1"/>
</dbReference>
<dbReference type="GO" id="GO:0043565">
    <property type="term" value="F:sequence-specific DNA binding"/>
    <property type="evidence" value="ECO:0007669"/>
    <property type="project" value="InterPro"/>
</dbReference>
<feature type="domain" description="THAP-type" evidence="7">
    <location>
        <begin position="8"/>
        <end position="90"/>
    </location>
</feature>
<evidence type="ECO:0000256" key="1">
    <source>
        <dbReference type="ARBA" id="ARBA00022723"/>
    </source>
</evidence>
<accession>A0AAV8W061</accession>
<evidence type="ECO:0000313" key="8">
    <source>
        <dbReference type="EMBL" id="KAJ8919536.1"/>
    </source>
</evidence>
<evidence type="ECO:0000256" key="6">
    <source>
        <dbReference type="SAM" id="Coils"/>
    </source>
</evidence>
<dbReference type="InterPro" id="IPR026516">
    <property type="entry name" value="THAP1/10"/>
</dbReference>
<gene>
    <name evidence="8" type="ORF">NQ315_002157</name>
</gene>
<dbReference type="EMBL" id="JANEYG010000017">
    <property type="protein sequence ID" value="KAJ8919536.1"/>
    <property type="molecule type" value="Genomic_DNA"/>
</dbReference>
<evidence type="ECO:0000256" key="5">
    <source>
        <dbReference type="PROSITE-ProRule" id="PRU00309"/>
    </source>
</evidence>
<proteinExistence type="predicted"/>
<dbReference type="SMART" id="SM00980">
    <property type="entry name" value="THAP"/>
    <property type="match status" value="1"/>
</dbReference>
<sequence length="271" mass="30950">MTGDKKKAGNVCSYRNCKNKSYNSANRMYRFPTDVERAKSWLTACDRLDLLDLVGSLHKGYRICEAHFPPRMFKKGKKQLLRRDAVPINFVPNSVPTSSSSTIIIPEVPTTSILRKLLEPSSSCGDNSLIKTELIEFETIPVDSPTTGDNSSIKIETSPVSSPTQCVPISHAVPLRISRKERLRQINRTLRLENQALKRQNQDLRNKNTNLEKALRNELEKPVTFDQYKCMTYAICESKELADFIVAQVSKPMKSSRHRRYSDEFKEFVFS</sequence>
<protein>
    <recommendedName>
        <fullName evidence="7">THAP-type domain-containing protein</fullName>
    </recommendedName>
</protein>
<keyword evidence="3" id="KW-0862">Zinc</keyword>
<evidence type="ECO:0000256" key="3">
    <source>
        <dbReference type="ARBA" id="ARBA00022833"/>
    </source>
</evidence>
<keyword evidence="6" id="KW-0175">Coiled coil</keyword>
<dbReference type="PANTHER" id="PTHR46600:SF11">
    <property type="entry name" value="THAP DOMAIN-CONTAINING PROTEIN 10"/>
    <property type="match status" value="1"/>
</dbReference>
<dbReference type="Proteomes" id="UP001159042">
    <property type="component" value="Unassembled WGS sequence"/>
</dbReference>
<comment type="caution">
    <text evidence="8">The sequence shown here is derived from an EMBL/GenBank/DDBJ whole genome shotgun (WGS) entry which is preliminary data.</text>
</comment>
<evidence type="ECO:0000256" key="2">
    <source>
        <dbReference type="ARBA" id="ARBA00022771"/>
    </source>
</evidence>
<dbReference type="PROSITE" id="PS50950">
    <property type="entry name" value="ZF_THAP"/>
    <property type="match status" value="1"/>
</dbReference>
<evidence type="ECO:0000256" key="4">
    <source>
        <dbReference type="ARBA" id="ARBA00023125"/>
    </source>
</evidence>
<dbReference type="SUPFAM" id="SSF57716">
    <property type="entry name" value="Glucocorticoid receptor-like (DNA-binding domain)"/>
    <property type="match status" value="1"/>
</dbReference>
<keyword evidence="1" id="KW-0479">Metal-binding</keyword>
<organism evidence="8 9">
    <name type="scientific">Exocentrus adspersus</name>
    <dbReference type="NCBI Taxonomy" id="1586481"/>
    <lineage>
        <taxon>Eukaryota</taxon>
        <taxon>Metazoa</taxon>
        <taxon>Ecdysozoa</taxon>
        <taxon>Arthropoda</taxon>
        <taxon>Hexapoda</taxon>
        <taxon>Insecta</taxon>
        <taxon>Pterygota</taxon>
        <taxon>Neoptera</taxon>
        <taxon>Endopterygota</taxon>
        <taxon>Coleoptera</taxon>
        <taxon>Polyphaga</taxon>
        <taxon>Cucujiformia</taxon>
        <taxon>Chrysomeloidea</taxon>
        <taxon>Cerambycidae</taxon>
        <taxon>Lamiinae</taxon>
        <taxon>Acanthocinini</taxon>
        <taxon>Exocentrus</taxon>
    </lineage>
</organism>
<dbReference type="AlphaFoldDB" id="A0AAV8W061"/>
<keyword evidence="9" id="KW-1185">Reference proteome</keyword>